<gene>
    <name evidence="1" type="ORF">AB5J50_27280</name>
</gene>
<proteinExistence type="predicted"/>
<name>A0AB39SC62_9ACTN</name>
<dbReference type="RefSeq" id="WP_369260899.1">
    <property type="nucleotide sequence ID" value="NZ_CP163440.1"/>
</dbReference>
<dbReference type="AlphaFoldDB" id="A0AB39SC62"/>
<sequence>MAEEVSEFPAAHLIEAVAIAFRSRVYAVDSLTPFFEVTLCCPALIPVNPPIGQGL</sequence>
<evidence type="ECO:0000313" key="1">
    <source>
        <dbReference type="EMBL" id="XDQ64218.1"/>
    </source>
</evidence>
<dbReference type="EMBL" id="CP163440">
    <property type="protein sequence ID" value="XDQ64218.1"/>
    <property type="molecule type" value="Genomic_DNA"/>
</dbReference>
<accession>A0AB39SC62</accession>
<organism evidence="1">
    <name type="scientific">Streptomyces sp. R35</name>
    <dbReference type="NCBI Taxonomy" id="3238630"/>
    <lineage>
        <taxon>Bacteria</taxon>
        <taxon>Bacillati</taxon>
        <taxon>Actinomycetota</taxon>
        <taxon>Actinomycetes</taxon>
        <taxon>Kitasatosporales</taxon>
        <taxon>Streptomycetaceae</taxon>
        <taxon>Streptomyces</taxon>
    </lineage>
</organism>
<reference evidence="1" key="1">
    <citation type="submission" date="2024-07" db="EMBL/GenBank/DDBJ databases">
        <authorList>
            <person name="Yu S.T."/>
        </authorList>
    </citation>
    <scope>NUCLEOTIDE SEQUENCE</scope>
    <source>
        <strain evidence="1">R35</strain>
    </source>
</reference>
<protein>
    <submittedName>
        <fullName evidence="1">Uncharacterized protein</fullName>
    </submittedName>
</protein>